<sequence length="283" mass="32405">MQLQTQVAIPRPLFAIEPFQKVLLVGSCFAQNMGKRFSEAQFQTTVNPFGVMYNPGSILHTVQRCTDCPAVAIFTLGTNRVYCWKETGEIADNCKKMPQKLFDEKELTIDQCVSFLNQAIEILKTRNPQVQVVITVSPIRYAKYGFVGSQLSKATLILATHRLLGLHPDCTSYFPAYEIMNDELRDYRFYAPDMLHPTEQAVEYIWEQFSNAYFSPLTHAFLKEWQPLLAALKHKPFDAESTEYKAFIAKTLQDIRVLGEKYGHKIDLSPYGDMGKHHNHDLL</sequence>
<dbReference type="RefSeq" id="WP_025815930.1">
    <property type="nucleotide sequence ID" value="NZ_BAIZ01000014.1"/>
</dbReference>
<dbReference type="GO" id="GO:0016788">
    <property type="term" value="F:hydrolase activity, acting on ester bonds"/>
    <property type="evidence" value="ECO:0007669"/>
    <property type="project" value="UniProtKB-ARBA"/>
</dbReference>
<evidence type="ECO:0000313" key="3">
    <source>
        <dbReference type="Proteomes" id="UP000248314"/>
    </source>
</evidence>
<accession>A0A318I6G7</accession>
<dbReference type="OrthoDB" id="9807687at2"/>
<protein>
    <submittedName>
        <fullName evidence="2">GSCFA family protein</fullName>
    </submittedName>
</protein>
<dbReference type="Gene3D" id="3.40.50.1110">
    <property type="entry name" value="SGNH hydrolase"/>
    <property type="match status" value="1"/>
</dbReference>
<reference evidence="2 3" key="1">
    <citation type="submission" date="2018-05" db="EMBL/GenBank/DDBJ databases">
        <title>Genomic Encyclopedia of Type Strains, Phase I: the one thousand microbial genomes (KMG-I) project.</title>
        <authorList>
            <person name="Kyrpides N."/>
        </authorList>
    </citation>
    <scope>NUCLEOTIDE SEQUENCE [LARGE SCALE GENOMIC DNA]</scope>
    <source>
        <strain evidence="2 3">DSM 15611</strain>
    </source>
</reference>
<dbReference type="SUPFAM" id="SSF52266">
    <property type="entry name" value="SGNH hydrolase"/>
    <property type="match status" value="1"/>
</dbReference>
<dbReference type="InterPro" id="IPR014982">
    <property type="entry name" value="GSCFA"/>
</dbReference>
<dbReference type="AlphaFoldDB" id="A0A318I6G7"/>
<dbReference type="Pfam" id="PF08885">
    <property type="entry name" value="GSCFA"/>
    <property type="match status" value="2"/>
</dbReference>
<feature type="domain" description="GSCFA" evidence="1">
    <location>
        <begin position="21"/>
        <end position="66"/>
    </location>
</feature>
<dbReference type="EMBL" id="QJJX01000001">
    <property type="protein sequence ID" value="PXX24890.1"/>
    <property type="molecule type" value="Genomic_DNA"/>
</dbReference>
<dbReference type="CDD" id="cd00229">
    <property type="entry name" value="SGNH_hydrolase"/>
    <property type="match status" value="1"/>
</dbReference>
<feature type="domain" description="GSCFA" evidence="1">
    <location>
        <begin position="71"/>
        <end position="209"/>
    </location>
</feature>
<organism evidence="2 3">
    <name type="scientific">Hoylesella shahii DSM 15611 = JCM 12083</name>
    <dbReference type="NCBI Taxonomy" id="1122991"/>
    <lineage>
        <taxon>Bacteria</taxon>
        <taxon>Pseudomonadati</taxon>
        <taxon>Bacteroidota</taxon>
        <taxon>Bacteroidia</taxon>
        <taxon>Bacteroidales</taxon>
        <taxon>Prevotellaceae</taxon>
        <taxon>Hoylesella</taxon>
    </lineage>
</organism>
<dbReference type="STRING" id="1122991.GCA_000613445_02001"/>
<gene>
    <name evidence="2" type="ORF">EJ73_00156</name>
</gene>
<keyword evidence="3" id="KW-1185">Reference proteome</keyword>
<dbReference type="Proteomes" id="UP000248314">
    <property type="component" value="Unassembled WGS sequence"/>
</dbReference>
<dbReference type="InterPro" id="IPR036514">
    <property type="entry name" value="SGNH_hydro_sf"/>
</dbReference>
<comment type="caution">
    <text evidence="2">The sequence shown here is derived from an EMBL/GenBank/DDBJ whole genome shotgun (WGS) entry which is preliminary data.</text>
</comment>
<evidence type="ECO:0000313" key="2">
    <source>
        <dbReference type="EMBL" id="PXX24890.1"/>
    </source>
</evidence>
<name>A0A318I6G7_9BACT</name>
<evidence type="ECO:0000259" key="1">
    <source>
        <dbReference type="Pfam" id="PF08885"/>
    </source>
</evidence>
<proteinExistence type="predicted"/>